<protein>
    <recommendedName>
        <fullName evidence="4 10">Cysteine synthase</fullName>
        <ecNumber evidence="4 10">2.5.1.47</ecNumber>
    </recommendedName>
</protein>
<evidence type="ECO:0000256" key="10">
    <source>
        <dbReference type="RuleBase" id="RU003985"/>
    </source>
</evidence>
<feature type="domain" description="Tryptophan synthase beta chain-like PALP" evidence="11">
    <location>
        <begin position="6"/>
        <end position="281"/>
    </location>
</feature>
<comment type="cofactor">
    <cofactor evidence="1 10">
        <name>pyridoxal 5'-phosphate</name>
        <dbReference type="ChEBI" id="CHEBI:597326"/>
    </cofactor>
</comment>
<name>A0ABR5ZFE9_9GAMM</name>
<keyword evidence="5 10" id="KW-0028">Amino-acid biosynthesis</keyword>
<keyword evidence="6 10" id="KW-0808">Transferase</keyword>
<dbReference type="InterPro" id="IPR005858">
    <property type="entry name" value="CysM"/>
</dbReference>
<evidence type="ECO:0000256" key="6">
    <source>
        <dbReference type="ARBA" id="ARBA00022679"/>
    </source>
</evidence>
<comment type="pathway">
    <text evidence="2">Amino-acid biosynthesis; L-cysteine biosynthesis; L-cysteine from L-serine: step 2/2.</text>
</comment>
<dbReference type="NCBIfam" id="TIGR01138">
    <property type="entry name" value="cysM"/>
    <property type="match status" value="1"/>
</dbReference>
<dbReference type="EMBL" id="JACERK010000006">
    <property type="protein sequence ID" value="MBA5233255.1"/>
    <property type="molecule type" value="Genomic_DNA"/>
</dbReference>
<dbReference type="InterPro" id="IPR001216">
    <property type="entry name" value="P-phosphate_BS"/>
</dbReference>
<dbReference type="EC" id="2.5.1.47" evidence="4 10"/>
<dbReference type="InterPro" id="IPR036052">
    <property type="entry name" value="TrpB-like_PALP_sf"/>
</dbReference>
<organism evidence="12 13">
    <name type="scientific">Pectobacterium aroidearum</name>
    <dbReference type="NCBI Taxonomy" id="1201031"/>
    <lineage>
        <taxon>Bacteria</taxon>
        <taxon>Pseudomonadati</taxon>
        <taxon>Pseudomonadota</taxon>
        <taxon>Gammaproteobacteria</taxon>
        <taxon>Enterobacterales</taxon>
        <taxon>Pectobacteriaceae</taxon>
        <taxon>Pectobacterium</taxon>
    </lineage>
</organism>
<comment type="catalytic activity">
    <reaction evidence="9 10">
        <text>O-acetyl-L-serine + hydrogen sulfide = L-cysteine + acetate</text>
        <dbReference type="Rhea" id="RHEA:14829"/>
        <dbReference type="ChEBI" id="CHEBI:29919"/>
        <dbReference type="ChEBI" id="CHEBI:30089"/>
        <dbReference type="ChEBI" id="CHEBI:35235"/>
        <dbReference type="ChEBI" id="CHEBI:58340"/>
        <dbReference type="EC" id="2.5.1.47"/>
    </reaction>
</comment>
<dbReference type="Proteomes" id="UP000530038">
    <property type="component" value="Unassembled WGS sequence"/>
</dbReference>
<evidence type="ECO:0000256" key="9">
    <source>
        <dbReference type="ARBA" id="ARBA00047931"/>
    </source>
</evidence>
<keyword evidence="7 10" id="KW-0663">Pyridoxal phosphate</keyword>
<evidence type="ECO:0000313" key="12">
    <source>
        <dbReference type="EMBL" id="MBA5233255.1"/>
    </source>
</evidence>
<evidence type="ECO:0000313" key="13">
    <source>
        <dbReference type="Proteomes" id="UP000530038"/>
    </source>
</evidence>
<dbReference type="NCBIfam" id="NF008735">
    <property type="entry name" value="PRK11761.1"/>
    <property type="match status" value="1"/>
</dbReference>
<evidence type="ECO:0000256" key="7">
    <source>
        <dbReference type="ARBA" id="ARBA00022898"/>
    </source>
</evidence>
<dbReference type="InterPro" id="IPR001926">
    <property type="entry name" value="TrpB-like_PALP"/>
</dbReference>
<keyword evidence="13" id="KW-1185">Reference proteome</keyword>
<proteinExistence type="inferred from homology"/>
<dbReference type="CDD" id="cd01561">
    <property type="entry name" value="CBS_like"/>
    <property type="match status" value="1"/>
</dbReference>
<dbReference type="RefSeq" id="WP_181829768.1">
    <property type="nucleotide sequence ID" value="NZ_CP104757.1"/>
</dbReference>
<dbReference type="InterPro" id="IPR050214">
    <property type="entry name" value="Cys_Synth/Cystath_Beta-Synth"/>
</dbReference>
<dbReference type="InterPro" id="IPR005856">
    <property type="entry name" value="Cys_synth"/>
</dbReference>
<evidence type="ECO:0000256" key="1">
    <source>
        <dbReference type="ARBA" id="ARBA00001933"/>
    </source>
</evidence>
<evidence type="ECO:0000256" key="4">
    <source>
        <dbReference type="ARBA" id="ARBA00012681"/>
    </source>
</evidence>
<evidence type="ECO:0000256" key="5">
    <source>
        <dbReference type="ARBA" id="ARBA00022605"/>
    </source>
</evidence>
<gene>
    <name evidence="12" type="primary">cysM</name>
    <name evidence="12" type="ORF">H2Y56_14225</name>
</gene>
<dbReference type="PROSITE" id="PS00901">
    <property type="entry name" value="CYS_SYNTHASE"/>
    <property type="match status" value="1"/>
</dbReference>
<dbReference type="Pfam" id="PF00291">
    <property type="entry name" value="PALP"/>
    <property type="match status" value="1"/>
</dbReference>
<evidence type="ECO:0000256" key="2">
    <source>
        <dbReference type="ARBA" id="ARBA00004962"/>
    </source>
</evidence>
<reference evidence="12 13" key="1">
    <citation type="submission" date="2020-07" db="EMBL/GenBank/DDBJ databases">
        <title>Characterization of Pectobacterium aroidearum strains causing soft rot on Amorphophallus konjac.</title>
        <authorList>
            <person name="Xie H."/>
        </authorList>
    </citation>
    <scope>NUCLEOTIDE SEQUENCE [LARGE SCALE GENOMIC DNA]</scope>
    <source>
        <strain evidence="12 13">MY10</strain>
    </source>
</reference>
<keyword evidence="8 10" id="KW-0198">Cysteine biosynthesis</keyword>
<dbReference type="SUPFAM" id="SSF53686">
    <property type="entry name" value="Tryptophan synthase beta subunit-like PLP-dependent enzymes"/>
    <property type="match status" value="1"/>
</dbReference>
<evidence type="ECO:0000259" key="11">
    <source>
        <dbReference type="Pfam" id="PF00291"/>
    </source>
</evidence>
<comment type="caution">
    <text evidence="12">The sequence shown here is derived from an EMBL/GenBank/DDBJ whole genome shotgun (WGS) entry which is preliminary data.</text>
</comment>
<comment type="similarity">
    <text evidence="3 10">Belongs to the cysteine synthase/cystathionine beta-synthase family.</text>
</comment>
<accession>A0ABR5ZFE9</accession>
<evidence type="ECO:0000256" key="8">
    <source>
        <dbReference type="ARBA" id="ARBA00023192"/>
    </source>
</evidence>
<dbReference type="PANTHER" id="PTHR10314">
    <property type="entry name" value="CYSTATHIONINE BETA-SYNTHASE"/>
    <property type="match status" value="1"/>
</dbReference>
<dbReference type="GO" id="GO:0004124">
    <property type="term" value="F:cysteine synthase activity"/>
    <property type="evidence" value="ECO:0007669"/>
    <property type="project" value="UniProtKB-EC"/>
</dbReference>
<dbReference type="Gene3D" id="3.40.50.1100">
    <property type="match status" value="2"/>
</dbReference>
<dbReference type="NCBIfam" id="TIGR01136">
    <property type="entry name" value="cysKM"/>
    <property type="match status" value="1"/>
</dbReference>
<sequence>MTTLEHCIGNTPLVKLQRLTQGLKSEIWLKLEGNNPAGSVKDRAALSMIQQAENRGDIAPGDRLIEATSGNTGIALAMIAAVKGYRLRLLMPDNMSYERQTAMRAYGAELVLVNRKLGMEGARDKAKQMVLSGEGKTLDQFNNPDNSLAHFLTTGPEIWQQTAGKLTHFISSMGTTGTISGVSRYLKQQNQAICTVGLQPAEGSHIPGIRRWTPDYMPGIFRADLVDRILDMTQVDAENTLRQLARQEGIFCGVSSGGAVAGALRIAAENPGSVIVAIACDRGDRYLSTGVFD</sequence>
<evidence type="ECO:0000256" key="3">
    <source>
        <dbReference type="ARBA" id="ARBA00007103"/>
    </source>
</evidence>